<proteinExistence type="predicted"/>
<dbReference type="EMBL" id="LAZR01031630">
    <property type="protein sequence ID" value="KKL53188.1"/>
    <property type="molecule type" value="Genomic_DNA"/>
</dbReference>
<protein>
    <submittedName>
        <fullName evidence="2">Uncharacterized protein</fullName>
    </submittedName>
</protein>
<comment type="caution">
    <text evidence="2">The sequence shown here is derived from an EMBL/GenBank/DDBJ whole genome shotgun (WGS) entry which is preliminary data.</text>
</comment>
<name>A0A0F9CUY4_9ZZZZ</name>
<feature type="region of interest" description="Disordered" evidence="1">
    <location>
        <begin position="151"/>
        <end position="171"/>
    </location>
</feature>
<accession>A0A0F9CUY4</accession>
<evidence type="ECO:0000256" key="1">
    <source>
        <dbReference type="SAM" id="MobiDB-lite"/>
    </source>
</evidence>
<sequence>MAIQGLRDTSGFTVTGQRPENWREGTMLLFPNGMTPLTALTSVMRSEKTDDPKFHWFEKIMADQRVALTTTISSSVTTLLFSGGGANQFKDGTLLYSEHSKEIVRVTAVASDTSITVVRGWSGTSGAVITVGTHNPNFIVIGSAYEEGSSTPTGIRLSSSTTLRSTGIPWR</sequence>
<gene>
    <name evidence="2" type="ORF">LCGC14_2277910</name>
</gene>
<evidence type="ECO:0000313" key="2">
    <source>
        <dbReference type="EMBL" id="KKL53188.1"/>
    </source>
</evidence>
<feature type="compositionally biased region" description="Low complexity" evidence="1">
    <location>
        <begin position="153"/>
        <end position="171"/>
    </location>
</feature>
<organism evidence="2">
    <name type="scientific">marine sediment metagenome</name>
    <dbReference type="NCBI Taxonomy" id="412755"/>
    <lineage>
        <taxon>unclassified sequences</taxon>
        <taxon>metagenomes</taxon>
        <taxon>ecological metagenomes</taxon>
    </lineage>
</organism>
<reference evidence="2" key="1">
    <citation type="journal article" date="2015" name="Nature">
        <title>Complex archaea that bridge the gap between prokaryotes and eukaryotes.</title>
        <authorList>
            <person name="Spang A."/>
            <person name="Saw J.H."/>
            <person name="Jorgensen S.L."/>
            <person name="Zaremba-Niedzwiedzka K."/>
            <person name="Martijn J."/>
            <person name="Lind A.E."/>
            <person name="van Eijk R."/>
            <person name="Schleper C."/>
            <person name="Guy L."/>
            <person name="Ettema T.J."/>
        </authorList>
    </citation>
    <scope>NUCLEOTIDE SEQUENCE</scope>
</reference>
<dbReference type="AlphaFoldDB" id="A0A0F9CUY4"/>